<evidence type="ECO:0000256" key="1">
    <source>
        <dbReference type="SAM" id="MobiDB-lite"/>
    </source>
</evidence>
<dbReference type="AlphaFoldDB" id="A0A409XAT0"/>
<organism evidence="2 3">
    <name type="scientific">Psilocybe cyanescens</name>
    <dbReference type="NCBI Taxonomy" id="93625"/>
    <lineage>
        <taxon>Eukaryota</taxon>
        <taxon>Fungi</taxon>
        <taxon>Dikarya</taxon>
        <taxon>Basidiomycota</taxon>
        <taxon>Agaricomycotina</taxon>
        <taxon>Agaricomycetes</taxon>
        <taxon>Agaricomycetidae</taxon>
        <taxon>Agaricales</taxon>
        <taxon>Agaricineae</taxon>
        <taxon>Strophariaceae</taxon>
        <taxon>Psilocybe</taxon>
    </lineage>
</organism>
<dbReference type="InterPro" id="IPR043519">
    <property type="entry name" value="NT_sf"/>
</dbReference>
<dbReference type="Proteomes" id="UP000283269">
    <property type="component" value="Unassembled WGS sequence"/>
</dbReference>
<reference evidence="2 3" key="1">
    <citation type="journal article" date="2018" name="Evol. Lett.">
        <title>Horizontal gene cluster transfer increased hallucinogenic mushroom diversity.</title>
        <authorList>
            <person name="Reynolds H.T."/>
            <person name="Vijayakumar V."/>
            <person name="Gluck-Thaler E."/>
            <person name="Korotkin H.B."/>
            <person name="Matheny P.B."/>
            <person name="Slot J.C."/>
        </authorList>
    </citation>
    <scope>NUCLEOTIDE SEQUENCE [LARGE SCALE GENOMIC DNA]</scope>
    <source>
        <strain evidence="2 3">2631</strain>
    </source>
</reference>
<feature type="region of interest" description="Disordered" evidence="1">
    <location>
        <begin position="117"/>
        <end position="136"/>
    </location>
</feature>
<comment type="caution">
    <text evidence="2">The sequence shown here is derived from an EMBL/GenBank/DDBJ whole genome shotgun (WGS) entry which is preliminary data.</text>
</comment>
<sequence length="301" mass="33807">MSMEQPIIPSNPATVTLTSMTAVQANGTAFIAPAKAGATVATKPKKPRKSRALKTASQNAHFEVVLEAARAVTQILSAHGLSCAIFGSLASKLYGCSRVPKDVDLLVSQDSVDETSVAELEAPTTSSSNKHKPPLTPQDLKDLILRVNSQNFYLKMPRDPAAEYRILWYRQKYKGPECKIDILVPGIMYLPFLKPNRMVWIDSLPLVPFALLLYQKLQGWDDHCKAEEAHYKRRQHQDAADVKKLLGLRHRMESLAGSKSLEDEELFGEEFRTLTKERVKSYCEAFKDRKKEWTQLGFETS</sequence>
<dbReference type="EMBL" id="NHYD01002199">
    <property type="protein sequence ID" value="PPQ87831.1"/>
    <property type="molecule type" value="Genomic_DNA"/>
</dbReference>
<evidence type="ECO:0000313" key="3">
    <source>
        <dbReference type="Proteomes" id="UP000283269"/>
    </source>
</evidence>
<evidence type="ECO:0000313" key="2">
    <source>
        <dbReference type="EMBL" id="PPQ87831.1"/>
    </source>
</evidence>
<proteinExistence type="predicted"/>
<dbReference type="InParanoid" id="A0A409XAT0"/>
<keyword evidence="3" id="KW-1185">Reference proteome</keyword>
<dbReference type="SUPFAM" id="SSF81301">
    <property type="entry name" value="Nucleotidyltransferase"/>
    <property type="match status" value="1"/>
</dbReference>
<accession>A0A409XAT0</accession>
<dbReference type="OrthoDB" id="3133286at2759"/>
<name>A0A409XAT0_PSICY</name>
<dbReference type="Gene3D" id="3.30.460.40">
    <property type="match status" value="1"/>
</dbReference>
<gene>
    <name evidence="2" type="ORF">CVT25_009455</name>
</gene>
<protein>
    <submittedName>
        <fullName evidence="2">Uncharacterized protein</fullName>
    </submittedName>
</protein>